<protein>
    <recommendedName>
        <fullName evidence="2">Thioredoxin</fullName>
    </recommendedName>
</protein>
<dbReference type="Proteomes" id="UP000703661">
    <property type="component" value="Unassembled WGS sequence"/>
</dbReference>
<dbReference type="CDD" id="cd02947">
    <property type="entry name" value="TRX_family"/>
    <property type="match status" value="1"/>
</dbReference>
<keyword evidence="3" id="KW-0676">Redox-active center</keyword>
<dbReference type="GO" id="GO:0015035">
    <property type="term" value="F:protein-disulfide reductase activity"/>
    <property type="evidence" value="ECO:0007669"/>
    <property type="project" value="InterPro"/>
</dbReference>
<accession>A0A9P6MMJ1</accession>
<dbReference type="PANTHER" id="PTHR46115">
    <property type="entry name" value="THIOREDOXIN-LIKE PROTEIN 1"/>
    <property type="match status" value="1"/>
</dbReference>
<dbReference type="InterPro" id="IPR005746">
    <property type="entry name" value="Thioredoxin"/>
</dbReference>
<feature type="domain" description="Thioredoxin" evidence="4">
    <location>
        <begin position="1"/>
        <end position="105"/>
    </location>
</feature>
<keyword evidence="6" id="KW-1185">Reference proteome</keyword>
<name>A0A9P6MMJ1_9FUNG</name>
<evidence type="ECO:0000256" key="3">
    <source>
        <dbReference type="PIRSR" id="PIRSR000077-4"/>
    </source>
</evidence>
<evidence type="ECO:0000313" key="5">
    <source>
        <dbReference type="EMBL" id="KAG0007939.1"/>
    </source>
</evidence>
<dbReference type="PROSITE" id="PS00194">
    <property type="entry name" value="THIOREDOXIN_1"/>
    <property type="match status" value="1"/>
</dbReference>
<dbReference type="PRINTS" id="PR00421">
    <property type="entry name" value="THIOREDOXIN"/>
</dbReference>
<proteinExistence type="inferred from homology"/>
<dbReference type="OrthoDB" id="2121326at2759"/>
<dbReference type="Pfam" id="PF00085">
    <property type="entry name" value="Thioredoxin"/>
    <property type="match status" value="1"/>
</dbReference>
<dbReference type="PROSITE" id="PS51352">
    <property type="entry name" value="THIOREDOXIN_2"/>
    <property type="match status" value="1"/>
</dbReference>
<evidence type="ECO:0000259" key="4">
    <source>
        <dbReference type="PROSITE" id="PS51352"/>
    </source>
</evidence>
<reference evidence="5" key="1">
    <citation type="journal article" date="2020" name="Fungal Divers.">
        <title>Resolving the Mortierellaceae phylogeny through synthesis of multi-gene phylogenetics and phylogenomics.</title>
        <authorList>
            <person name="Vandepol N."/>
            <person name="Liber J."/>
            <person name="Desiro A."/>
            <person name="Na H."/>
            <person name="Kennedy M."/>
            <person name="Barry K."/>
            <person name="Grigoriev I.V."/>
            <person name="Miller A.N."/>
            <person name="O'Donnell K."/>
            <person name="Stajich J.E."/>
            <person name="Bonito G."/>
        </authorList>
    </citation>
    <scope>NUCLEOTIDE SEQUENCE</scope>
    <source>
        <strain evidence="5">NRRL 2769</strain>
    </source>
</reference>
<comment type="similarity">
    <text evidence="2">Belongs to the thioredoxin family.</text>
</comment>
<feature type="disulfide bond" description="Redox-active" evidence="3">
    <location>
        <begin position="30"/>
        <end position="33"/>
    </location>
</feature>
<evidence type="ECO:0000256" key="1">
    <source>
        <dbReference type="ARBA" id="ARBA00023157"/>
    </source>
</evidence>
<comment type="caution">
    <text evidence="5">The sequence shown here is derived from an EMBL/GenBank/DDBJ whole genome shotgun (WGS) entry which is preliminary data.</text>
</comment>
<dbReference type="Gene3D" id="3.40.30.10">
    <property type="entry name" value="Glutaredoxin"/>
    <property type="match status" value="1"/>
</dbReference>
<dbReference type="InterPro" id="IPR017937">
    <property type="entry name" value="Thioredoxin_CS"/>
</dbReference>
<dbReference type="InterPro" id="IPR013766">
    <property type="entry name" value="Thioredoxin_domain"/>
</dbReference>
<organism evidence="5 6">
    <name type="scientific">Entomortierella chlamydospora</name>
    <dbReference type="NCBI Taxonomy" id="101097"/>
    <lineage>
        <taxon>Eukaryota</taxon>
        <taxon>Fungi</taxon>
        <taxon>Fungi incertae sedis</taxon>
        <taxon>Mucoromycota</taxon>
        <taxon>Mortierellomycotina</taxon>
        <taxon>Mortierellomycetes</taxon>
        <taxon>Mortierellales</taxon>
        <taxon>Mortierellaceae</taxon>
        <taxon>Entomortierella</taxon>
    </lineage>
</organism>
<dbReference type="InterPro" id="IPR036249">
    <property type="entry name" value="Thioredoxin-like_sf"/>
</dbReference>
<dbReference type="AlphaFoldDB" id="A0A9P6MMJ1"/>
<dbReference type="SUPFAM" id="SSF52833">
    <property type="entry name" value="Thioredoxin-like"/>
    <property type="match status" value="1"/>
</dbReference>
<evidence type="ECO:0000256" key="2">
    <source>
        <dbReference type="PIRNR" id="PIRNR000077"/>
    </source>
</evidence>
<evidence type="ECO:0000313" key="6">
    <source>
        <dbReference type="Proteomes" id="UP000703661"/>
    </source>
</evidence>
<dbReference type="FunFam" id="3.40.30.10:FF:000245">
    <property type="entry name" value="Thioredoxin"/>
    <property type="match status" value="1"/>
</dbReference>
<keyword evidence="1 3" id="KW-1015">Disulfide bond</keyword>
<dbReference type="EMBL" id="JAAAID010002110">
    <property type="protein sequence ID" value="KAG0007939.1"/>
    <property type="molecule type" value="Genomic_DNA"/>
</dbReference>
<gene>
    <name evidence="5" type="ORF">BGZ80_004053</name>
</gene>
<dbReference type="PIRSF" id="PIRSF000077">
    <property type="entry name" value="Thioredoxin"/>
    <property type="match status" value="1"/>
</dbReference>
<sequence length="105" mass="11671">MVRTIATTAEYNDLIQSGKKVIVNFTASWCGPCKLIVPKFEELSKKYSDIEFVKVDIDKLRDVSHRAGITSMPTFQTYYNGLKSSQFVGASNAGLEGLVEDFAKI</sequence>